<dbReference type="PROSITE" id="PS00109">
    <property type="entry name" value="PROTEIN_KINASE_TYR"/>
    <property type="match status" value="1"/>
</dbReference>
<keyword evidence="2" id="KW-0547">Nucleotide-binding</keyword>
<evidence type="ECO:0000313" key="7">
    <source>
        <dbReference type="Proteomes" id="UP001230908"/>
    </source>
</evidence>
<dbReference type="InterPro" id="IPR000719">
    <property type="entry name" value="Prot_kinase_dom"/>
</dbReference>
<dbReference type="Pfam" id="PF00069">
    <property type="entry name" value="Pkinase"/>
    <property type="match status" value="1"/>
</dbReference>
<sequence length="297" mass="32405">MTLLRMGTAIVGRYIVLRPIGRGGVSVVYEAVDAVSPRPLAVKVLSPALADDARAQDSVRREALITQRLRHPSVPRIYDFGDMRLPDGGSAPYMVMELLSGVSLADRLADGPMPWEEALRVAATVADVLAVAHRRGFVHRDLTIENIMLTRDGVKIIDFGLATTVDRPRNDRPRVTRTTVPRRPAVPAHPVTSAAQPADDVYSLGVLLYQMLTGRSPYPGSLESPHVRRLAPTPVLAIAGLPREVADMCRSCMAKRPADRPSSRDLAFALWAMLPAPSIPTRDQSSLEVARTTSREL</sequence>
<dbReference type="InterPro" id="IPR011009">
    <property type="entry name" value="Kinase-like_dom_sf"/>
</dbReference>
<evidence type="ECO:0000256" key="3">
    <source>
        <dbReference type="ARBA" id="ARBA00022777"/>
    </source>
</evidence>
<evidence type="ECO:0000256" key="2">
    <source>
        <dbReference type="ARBA" id="ARBA00022741"/>
    </source>
</evidence>
<name>A0ABU0Z7V5_9ACTN</name>
<dbReference type="Gene3D" id="1.10.510.10">
    <property type="entry name" value="Transferase(Phosphotransferase) domain 1"/>
    <property type="match status" value="1"/>
</dbReference>
<keyword evidence="1 6" id="KW-0808">Transferase</keyword>
<keyword evidence="7" id="KW-1185">Reference proteome</keyword>
<dbReference type="PANTHER" id="PTHR43289">
    <property type="entry name" value="MITOGEN-ACTIVATED PROTEIN KINASE KINASE KINASE 20-RELATED"/>
    <property type="match status" value="1"/>
</dbReference>
<dbReference type="RefSeq" id="WP_308710405.1">
    <property type="nucleotide sequence ID" value="NZ_JAVHUY010000001.1"/>
</dbReference>
<dbReference type="PROSITE" id="PS50011">
    <property type="entry name" value="PROTEIN_KINASE_DOM"/>
    <property type="match status" value="1"/>
</dbReference>
<dbReference type="CDD" id="cd14014">
    <property type="entry name" value="STKc_PknB_like"/>
    <property type="match status" value="1"/>
</dbReference>
<evidence type="ECO:0000313" key="6">
    <source>
        <dbReference type="EMBL" id="MDQ7903135.1"/>
    </source>
</evidence>
<dbReference type="InterPro" id="IPR008266">
    <property type="entry name" value="Tyr_kinase_AS"/>
</dbReference>
<dbReference type="Gene3D" id="3.30.200.20">
    <property type="entry name" value="Phosphorylase Kinase, domain 1"/>
    <property type="match status" value="1"/>
</dbReference>
<evidence type="ECO:0000259" key="5">
    <source>
        <dbReference type="PROSITE" id="PS50011"/>
    </source>
</evidence>
<accession>A0ABU0Z7V5</accession>
<evidence type="ECO:0000256" key="4">
    <source>
        <dbReference type="ARBA" id="ARBA00022840"/>
    </source>
</evidence>
<dbReference type="SUPFAM" id="SSF56112">
    <property type="entry name" value="Protein kinase-like (PK-like)"/>
    <property type="match status" value="1"/>
</dbReference>
<dbReference type="EC" id="2.7.11.1" evidence="6"/>
<protein>
    <submittedName>
        <fullName evidence="6">Serine/threonine-protein kinase</fullName>
        <ecNumber evidence="6">2.7.11.1</ecNumber>
    </submittedName>
</protein>
<dbReference type="PANTHER" id="PTHR43289:SF34">
    <property type="entry name" value="SERINE_THREONINE-PROTEIN KINASE YBDM-RELATED"/>
    <property type="match status" value="1"/>
</dbReference>
<proteinExistence type="predicted"/>
<dbReference type="GO" id="GO:0004674">
    <property type="term" value="F:protein serine/threonine kinase activity"/>
    <property type="evidence" value="ECO:0007669"/>
    <property type="project" value="UniProtKB-EC"/>
</dbReference>
<feature type="domain" description="Protein kinase" evidence="5">
    <location>
        <begin position="14"/>
        <end position="272"/>
    </location>
</feature>
<keyword evidence="4" id="KW-0067">ATP-binding</keyword>
<evidence type="ECO:0000256" key="1">
    <source>
        <dbReference type="ARBA" id="ARBA00022679"/>
    </source>
</evidence>
<keyword evidence="3 6" id="KW-0418">Kinase</keyword>
<comment type="caution">
    <text evidence="6">The sequence shown here is derived from an EMBL/GenBank/DDBJ whole genome shotgun (WGS) entry which is preliminary data.</text>
</comment>
<dbReference type="Proteomes" id="UP001230908">
    <property type="component" value="Unassembled WGS sequence"/>
</dbReference>
<gene>
    <name evidence="6" type="ORF">RB614_01200</name>
</gene>
<organism evidence="6 7">
    <name type="scientific">Phytohabitans maris</name>
    <dbReference type="NCBI Taxonomy" id="3071409"/>
    <lineage>
        <taxon>Bacteria</taxon>
        <taxon>Bacillati</taxon>
        <taxon>Actinomycetota</taxon>
        <taxon>Actinomycetes</taxon>
        <taxon>Micromonosporales</taxon>
        <taxon>Micromonosporaceae</taxon>
    </lineage>
</organism>
<reference evidence="6 7" key="1">
    <citation type="submission" date="2023-08" db="EMBL/GenBank/DDBJ databases">
        <title>Phytohabitans sansha sp. nov., isolated from marine sediment.</title>
        <authorList>
            <person name="Zhao Y."/>
            <person name="Yi K."/>
        </authorList>
    </citation>
    <scope>NUCLEOTIDE SEQUENCE [LARGE SCALE GENOMIC DNA]</scope>
    <source>
        <strain evidence="6 7">ZYX-F-186</strain>
    </source>
</reference>
<dbReference type="EMBL" id="JAVHUY010000001">
    <property type="protein sequence ID" value="MDQ7903135.1"/>
    <property type="molecule type" value="Genomic_DNA"/>
</dbReference>